<dbReference type="GO" id="GO:0016762">
    <property type="term" value="F:xyloglucan:xyloglucosyl transferase activity"/>
    <property type="evidence" value="ECO:0007669"/>
    <property type="project" value="UniProtKB-EC"/>
</dbReference>
<evidence type="ECO:0000256" key="8">
    <source>
        <dbReference type="SAM" id="SignalP"/>
    </source>
</evidence>
<comment type="catalytic activity">
    <reaction evidence="6">
        <text>breaks a beta-(1-&gt;4) bond in the backbone of a xyloglucan and transfers the xyloglucanyl segment on to O-4 of the non-reducing terminal glucose residue of an acceptor, which can be a xyloglucan or an oligosaccharide of xyloglucan.</text>
        <dbReference type="EC" id="2.4.1.207"/>
    </reaction>
</comment>
<dbReference type="OrthoDB" id="4781at2759"/>
<evidence type="ECO:0000256" key="7">
    <source>
        <dbReference type="PIRSR" id="PIRSR608264-1"/>
    </source>
</evidence>
<dbReference type="SUPFAM" id="SSF49899">
    <property type="entry name" value="Concanavalin A-like lectins/glucanases"/>
    <property type="match status" value="2"/>
</dbReference>
<sequence>MGSKACPWLLLVVVLLVAAAGLVPVAAAEAAFHENYAVEWGEDGYHLVIRGTEVNITMDQSSGAGFRSKSMYGSGFFQMRMKLPSGYTAGVVTTFYLISQPEDGSRDEVDFEFLGDKAGVPITLQTNVFVNGRGDREQRLRLWFDPAADFHDYKILWNPYQLVMFVDDTPVRVLRNLTGTVPGYPFPAKQTMLIRASMWDGSGWATDGGRTKVDWSKVPFTAGYRGFDVSGCAANGSATTPCGSPDLWWNGAGYRNITAEQRAAFERLRKNYMNYDYCADKARSLLGLTLEMASKVRPWLPLLLFVLLAAGAGLTPAARAEPAPAFGENYVKEWGNLVDQGTEVHHTMDQGSTGAGFRSKSTSASGFFHMRMKVPSGYTAGVVTTFYTNVIVNGKNREQRLHLWFDPAADFHDYKIIWNAYQLVMFVDDTPVRVLRNLTGTVLGYKFPAKPTMLIRATVWDGSGWATDGGRTKVDWSKAPFTAGYQGFDVNGCTNGGATPCDSPDLWWNGGGYQNITAEQRAA</sequence>
<dbReference type="InterPro" id="IPR044791">
    <property type="entry name" value="Beta-glucanase/XTH"/>
</dbReference>
<feature type="chain" id="PRO_5009188774" description="xyloglucan:xyloglucosyl transferase" evidence="8">
    <location>
        <begin position="28"/>
        <end position="523"/>
    </location>
</feature>
<name>A0A1E5W277_9POAL</name>
<feature type="active site" description="Proton donor" evidence="7">
    <location>
        <position position="112"/>
    </location>
</feature>
<dbReference type="GO" id="GO:0010411">
    <property type="term" value="P:xyloglucan metabolic process"/>
    <property type="evidence" value="ECO:0007669"/>
    <property type="project" value="InterPro"/>
</dbReference>
<feature type="active site" description="Nucleophile" evidence="7">
    <location>
        <position position="108"/>
    </location>
</feature>
<dbReference type="InterPro" id="IPR016455">
    <property type="entry name" value="XTH"/>
</dbReference>
<reference evidence="10 11" key="1">
    <citation type="submission" date="2016-09" db="EMBL/GenBank/DDBJ databases">
        <title>The draft genome of Dichanthelium oligosanthes: A C3 panicoid grass species.</title>
        <authorList>
            <person name="Studer A.J."/>
            <person name="Schnable J.C."/>
            <person name="Brutnell T.P."/>
        </authorList>
    </citation>
    <scope>NUCLEOTIDE SEQUENCE [LARGE SCALE GENOMIC DNA]</scope>
    <source>
        <strain evidence="11">cv. Kellogg 1175</strain>
        <tissue evidence="10">Leaf</tissue>
    </source>
</reference>
<feature type="domain" description="GH16" evidence="9">
    <location>
        <begin position="18"/>
        <end position="224"/>
    </location>
</feature>
<evidence type="ECO:0000256" key="5">
    <source>
        <dbReference type="ARBA" id="ARBA00023295"/>
    </source>
</evidence>
<keyword evidence="11" id="KW-1185">Reference proteome</keyword>
<evidence type="ECO:0000313" key="11">
    <source>
        <dbReference type="Proteomes" id="UP000095767"/>
    </source>
</evidence>
<dbReference type="Proteomes" id="UP000095767">
    <property type="component" value="Unassembled WGS sequence"/>
</dbReference>
<evidence type="ECO:0000256" key="3">
    <source>
        <dbReference type="ARBA" id="ARBA00022801"/>
    </source>
</evidence>
<feature type="signal peptide" evidence="8">
    <location>
        <begin position="1"/>
        <end position="27"/>
    </location>
</feature>
<keyword evidence="2" id="KW-0808">Transferase</keyword>
<dbReference type="GO" id="GO:0048046">
    <property type="term" value="C:apoplast"/>
    <property type="evidence" value="ECO:0007669"/>
    <property type="project" value="InterPro"/>
</dbReference>
<feature type="domain" description="GH16" evidence="9">
    <location>
        <begin position="233"/>
        <end position="485"/>
    </location>
</feature>
<dbReference type="GO" id="GO:0042546">
    <property type="term" value="P:cell wall biogenesis"/>
    <property type="evidence" value="ECO:0007669"/>
    <property type="project" value="InterPro"/>
</dbReference>
<proteinExistence type="predicted"/>
<evidence type="ECO:0000313" key="10">
    <source>
        <dbReference type="EMBL" id="OEL31479.1"/>
    </source>
</evidence>
<dbReference type="Gene3D" id="2.60.120.200">
    <property type="match status" value="3"/>
</dbReference>
<evidence type="ECO:0000256" key="2">
    <source>
        <dbReference type="ARBA" id="ARBA00022679"/>
    </source>
</evidence>
<organism evidence="10 11">
    <name type="scientific">Dichanthelium oligosanthes</name>
    <dbReference type="NCBI Taxonomy" id="888268"/>
    <lineage>
        <taxon>Eukaryota</taxon>
        <taxon>Viridiplantae</taxon>
        <taxon>Streptophyta</taxon>
        <taxon>Embryophyta</taxon>
        <taxon>Tracheophyta</taxon>
        <taxon>Spermatophyta</taxon>
        <taxon>Magnoliopsida</taxon>
        <taxon>Liliopsida</taxon>
        <taxon>Poales</taxon>
        <taxon>Poaceae</taxon>
        <taxon>PACMAD clade</taxon>
        <taxon>Panicoideae</taxon>
        <taxon>Panicodae</taxon>
        <taxon>Paniceae</taxon>
        <taxon>Dichantheliinae</taxon>
        <taxon>Dichanthelium</taxon>
    </lineage>
</organism>
<accession>A0A1E5W277</accession>
<dbReference type="GO" id="GO:0004553">
    <property type="term" value="F:hydrolase activity, hydrolyzing O-glycosyl compounds"/>
    <property type="evidence" value="ECO:0007669"/>
    <property type="project" value="InterPro"/>
</dbReference>
<dbReference type="Pfam" id="PF00722">
    <property type="entry name" value="Glyco_hydro_16"/>
    <property type="match status" value="2"/>
</dbReference>
<dbReference type="CDD" id="cd02176">
    <property type="entry name" value="GH16_XET"/>
    <property type="match status" value="1"/>
</dbReference>
<protein>
    <recommendedName>
        <fullName evidence="1">xyloglucan:xyloglucosyl transferase</fullName>
        <ecNumber evidence="1">2.4.1.207</ecNumber>
    </recommendedName>
</protein>
<dbReference type="PANTHER" id="PTHR31062">
    <property type="entry name" value="XYLOGLUCAN ENDOTRANSGLUCOSYLASE/HYDROLASE PROTEIN 8-RELATED"/>
    <property type="match status" value="1"/>
</dbReference>
<dbReference type="PROSITE" id="PS51762">
    <property type="entry name" value="GH16_2"/>
    <property type="match status" value="2"/>
</dbReference>
<dbReference type="EMBL" id="LWDX02023306">
    <property type="protein sequence ID" value="OEL31479.1"/>
    <property type="molecule type" value="Genomic_DNA"/>
</dbReference>
<keyword evidence="5" id="KW-0326">Glycosidase</keyword>
<dbReference type="EC" id="2.4.1.207" evidence="1"/>
<dbReference type="InterPro" id="IPR008264">
    <property type="entry name" value="Beta_glucanase"/>
</dbReference>
<evidence type="ECO:0000256" key="6">
    <source>
        <dbReference type="ARBA" id="ARBA00034022"/>
    </source>
</evidence>
<dbReference type="InterPro" id="IPR010713">
    <property type="entry name" value="XET_C"/>
</dbReference>
<keyword evidence="8" id="KW-0732">Signal</keyword>
<dbReference type="STRING" id="888268.A0A1E5W277"/>
<dbReference type="Pfam" id="PF06955">
    <property type="entry name" value="XET_C"/>
    <property type="match status" value="1"/>
</dbReference>
<evidence type="ECO:0000256" key="1">
    <source>
        <dbReference type="ARBA" id="ARBA00012152"/>
    </source>
</evidence>
<evidence type="ECO:0000256" key="4">
    <source>
        <dbReference type="ARBA" id="ARBA00023157"/>
    </source>
</evidence>
<gene>
    <name evidence="10" type="ORF">BAE44_0007506</name>
</gene>
<keyword evidence="3 10" id="KW-0378">Hydrolase</keyword>
<evidence type="ECO:0000259" key="9">
    <source>
        <dbReference type="PROSITE" id="PS51762"/>
    </source>
</evidence>
<keyword evidence="4" id="KW-1015">Disulfide bond</keyword>
<dbReference type="AlphaFoldDB" id="A0A1E5W277"/>
<dbReference type="InterPro" id="IPR000757">
    <property type="entry name" value="Beta-glucanase-like"/>
</dbReference>
<dbReference type="PRINTS" id="PR00737">
    <property type="entry name" value="GLHYDRLASE16"/>
</dbReference>
<comment type="caution">
    <text evidence="10">The sequence shown here is derived from an EMBL/GenBank/DDBJ whole genome shotgun (WGS) entry which is preliminary data.</text>
</comment>
<dbReference type="InterPro" id="IPR013320">
    <property type="entry name" value="ConA-like_dom_sf"/>
</dbReference>